<evidence type="ECO:0000256" key="6">
    <source>
        <dbReference type="ARBA" id="ARBA00023136"/>
    </source>
</evidence>
<feature type="transmembrane region" description="Helical" evidence="7">
    <location>
        <begin position="208"/>
        <end position="235"/>
    </location>
</feature>
<evidence type="ECO:0000256" key="4">
    <source>
        <dbReference type="ARBA" id="ARBA00022692"/>
    </source>
</evidence>
<dbReference type="Gene3D" id="1.20.81.30">
    <property type="entry name" value="Type II secretion system (T2SS), domain F"/>
    <property type="match status" value="2"/>
</dbReference>
<comment type="caution">
    <text evidence="9">The sequence shown here is derived from an EMBL/GenBank/DDBJ whole genome shotgun (WGS) entry which is preliminary data.</text>
</comment>
<protein>
    <submittedName>
        <fullName evidence="9">Type II secretion system protein F</fullName>
    </submittedName>
</protein>
<feature type="domain" description="Type II secretion system protein GspF" evidence="8">
    <location>
        <begin position="270"/>
        <end position="392"/>
    </location>
</feature>
<dbReference type="InterPro" id="IPR042094">
    <property type="entry name" value="T2SS_GspF_sf"/>
</dbReference>
<dbReference type="InterPro" id="IPR003004">
    <property type="entry name" value="GspF/PilC"/>
</dbReference>
<name>A0A0K8MDS2_9PROT</name>
<gene>
    <name evidence="9" type="primary">epsF</name>
    <name evidence="9" type="ORF">Cva_01345</name>
</gene>
<comment type="similarity">
    <text evidence="2">Belongs to the GSP F family.</text>
</comment>
<evidence type="ECO:0000256" key="1">
    <source>
        <dbReference type="ARBA" id="ARBA00004651"/>
    </source>
</evidence>
<evidence type="ECO:0000259" key="8">
    <source>
        <dbReference type="Pfam" id="PF00482"/>
    </source>
</evidence>
<evidence type="ECO:0000256" key="5">
    <source>
        <dbReference type="ARBA" id="ARBA00022989"/>
    </source>
</evidence>
<keyword evidence="4 7" id="KW-0812">Transmembrane</keyword>
<feature type="transmembrane region" description="Helical" evidence="7">
    <location>
        <begin position="374"/>
        <end position="394"/>
    </location>
</feature>
<evidence type="ECO:0000313" key="10">
    <source>
        <dbReference type="Proteomes" id="UP000036771"/>
    </source>
</evidence>
<proteinExistence type="inferred from homology"/>
<dbReference type="PANTHER" id="PTHR30012:SF0">
    <property type="entry name" value="TYPE II SECRETION SYSTEM PROTEIN F-RELATED"/>
    <property type="match status" value="1"/>
</dbReference>
<keyword evidence="6 7" id="KW-0472">Membrane</keyword>
<keyword evidence="5 7" id="KW-1133">Transmembrane helix</keyword>
<dbReference type="Proteomes" id="UP000036771">
    <property type="component" value="Unassembled WGS sequence"/>
</dbReference>
<reference evidence="9 10" key="1">
    <citation type="submission" date="2015-03" db="EMBL/GenBank/DDBJ databases">
        <title>Caedibacter varicaedens, whole genome shotgun sequence.</title>
        <authorList>
            <person name="Suzuki H."/>
            <person name="Dapper A.L."/>
            <person name="Gibson A.K."/>
            <person name="Jackson C."/>
            <person name="Lee H."/>
            <person name="Pejaver V.R."/>
            <person name="Doak T."/>
            <person name="Lynch M."/>
        </authorList>
    </citation>
    <scope>NUCLEOTIDE SEQUENCE [LARGE SCALE GENOMIC DNA]</scope>
</reference>
<sequence>MPLYYYKAIDEEGIVHKGAMNSLHVDDLSERLHEQQLYLIKLTNKVFHFSSLRNRAKISDQGLEEFCLHVAALDRAGVTALEILESLRGMTEEKNFRAALSRVIATFKKGTSLADSFQSEPYFFDAVFCSMVASTGKMGTLAPVFDQLSQLFRWRHELKNHLWKSLRYPIVLTVMVTGLIVLLMTWVVPQMEDFLKSLQQELPTSTQALMFVSQHALFFFEIFSGCLGVGFLTIMGMRRLSYRGMIVFDRWLLSVPLVGEILKKMDLQRFLQILVSLVKREISLPDSLKMATENIQNLFVRENMIRLQSEILKGVSFSQAWETLPLKERLIGRLARTGESSGQFSSSLGHGIIFLRRDIEYLSQRLVSILEPTLILFLGGVMIWIASSIFLPLYDQMMVLE</sequence>
<evidence type="ECO:0000256" key="7">
    <source>
        <dbReference type="SAM" id="Phobius"/>
    </source>
</evidence>
<feature type="domain" description="Type II secretion system protein GspF" evidence="8">
    <location>
        <begin position="66"/>
        <end position="189"/>
    </location>
</feature>
<organism evidence="9 10">
    <name type="scientific">Caedimonas varicaedens</name>
    <dbReference type="NCBI Taxonomy" id="1629334"/>
    <lineage>
        <taxon>Bacteria</taxon>
        <taxon>Pseudomonadati</taxon>
        <taxon>Pseudomonadota</taxon>
        <taxon>Alphaproteobacteria</taxon>
        <taxon>Holosporales</taxon>
        <taxon>Caedimonadaceae</taxon>
        <taxon>Caedimonas</taxon>
    </lineage>
</organism>
<feature type="transmembrane region" description="Helical" evidence="7">
    <location>
        <begin position="166"/>
        <end position="188"/>
    </location>
</feature>
<accession>A0A0K8MDS2</accession>
<evidence type="ECO:0000256" key="2">
    <source>
        <dbReference type="ARBA" id="ARBA00005745"/>
    </source>
</evidence>
<dbReference type="STRING" id="1629334.Cva_01345"/>
<evidence type="ECO:0000313" key="9">
    <source>
        <dbReference type="EMBL" id="GAO98681.1"/>
    </source>
</evidence>
<keyword evidence="10" id="KW-1185">Reference proteome</keyword>
<evidence type="ECO:0000256" key="3">
    <source>
        <dbReference type="ARBA" id="ARBA00022475"/>
    </source>
</evidence>
<dbReference type="AlphaFoldDB" id="A0A0K8MDS2"/>
<dbReference type="InterPro" id="IPR018076">
    <property type="entry name" value="T2SS_GspF_dom"/>
</dbReference>
<dbReference type="PANTHER" id="PTHR30012">
    <property type="entry name" value="GENERAL SECRETION PATHWAY PROTEIN"/>
    <property type="match status" value="1"/>
</dbReference>
<dbReference type="GO" id="GO:0005886">
    <property type="term" value="C:plasma membrane"/>
    <property type="evidence" value="ECO:0007669"/>
    <property type="project" value="UniProtKB-SubCell"/>
</dbReference>
<dbReference type="Pfam" id="PF00482">
    <property type="entry name" value="T2SSF"/>
    <property type="match status" value="2"/>
</dbReference>
<dbReference type="EMBL" id="BBVC01000079">
    <property type="protein sequence ID" value="GAO98681.1"/>
    <property type="molecule type" value="Genomic_DNA"/>
</dbReference>
<dbReference type="OrthoDB" id="9805682at2"/>
<keyword evidence="3" id="KW-1003">Cell membrane</keyword>
<comment type="subcellular location">
    <subcellularLocation>
        <location evidence="1">Cell membrane</location>
        <topology evidence="1">Multi-pass membrane protein</topology>
    </subcellularLocation>
</comment>